<feature type="compositionally biased region" description="Basic and acidic residues" evidence="1">
    <location>
        <begin position="662"/>
        <end position="677"/>
    </location>
</feature>
<gene>
    <name evidence="2" type="ORF">LtaPh_3018900</name>
</gene>
<feature type="region of interest" description="Disordered" evidence="1">
    <location>
        <begin position="1252"/>
        <end position="1275"/>
    </location>
</feature>
<dbReference type="OrthoDB" id="267653at2759"/>
<feature type="compositionally biased region" description="Polar residues" evidence="1">
    <location>
        <begin position="417"/>
        <end position="430"/>
    </location>
</feature>
<dbReference type="EMBL" id="BLBS01000043">
    <property type="protein sequence ID" value="GET90788.1"/>
    <property type="molecule type" value="Genomic_DNA"/>
</dbReference>
<feature type="compositionally biased region" description="Low complexity" evidence="1">
    <location>
        <begin position="1024"/>
        <end position="1037"/>
    </location>
</feature>
<name>A0A640KN67_LEITA</name>
<feature type="region of interest" description="Disordered" evidence="1">
    <location>
        <begin position="743"/>
        <end position="781"/>
    </location>
</feature>
<protein>
    <submittedName>
        <fullName evidence="2">Uncharacterized protein</fullName>
    </submittedName>
</protein>
<comment type="caution">
    <text evidence="2">The sequence shown here is derived from an EMBL/GenBank/DDBJ whole genome shotgun (WGS) entry which is preliminary data.</text>
</comment>
<evidence type="ECO:0000256" key="1">
    <source>
        <dbReference type="SAM" id="MobiDB-lite"/>
    </source>
</evidence>
<feature type="region of interest" description="Disordered" evidence="1">
    <location>
        <begin position="801"/>
        <end position="916"/>
    </location>
</feature>
<feature type="region of interest" description="Disordered" evidence="1">
    <location>
        <begin position="656"/>
        <end position="680"/>
    </location>
</feature>
<dbReference type="VEuPathDB" id="TriTrypDB:LtaPh_3018900"/>
<feature type="region of interest" description="Disordered" evidence="1">
    <location>
        <begin position="1022"/>
        <end position="1067"/>
    </location>
</feature>
<organism evidence="2 3">
    <name type="scientific">Leishmania tarentolae</name>
    <name type="common">Sauroleishmania tarentolae</name>
    <dbReference type="NCBI Taxonomy" id="5689"/>
    <lineage>
        <taxon>Eukaryota</taxon>
        <taxon>Discoba</taxon>
        <taxon>Euglenozoa</taxon>
        <taxon>Kinetoplastea</taxon>
        <taxon>Metakinetoplastina</taxon>
        <taxon>Trypanosomatida</taxon>
        <taxon>Trypanosomatidae</taxon>
        <taxon>Leishmaniinae</taxon>
        <taxon>Leishmania</taxon>
        <taxon>lizard Leishmania</taxon>
    </lineage>
</organism>
<evidence type="ECO:0000313" key="2">
    <source>
        <dbReference type="EMBL" id="GET90788.1"/>
    </source>
</evidence>
<dbReference type="Proteomes" id="UP000419144">
    <property type="component" value="Unassembled WGS sequence"/>
</dbReference>
<feature type="compositionally biased region" description="Gly residues" evidence="1">
    <location>
        <begin position="848"/>
        <end position="857"/>
    </location>
</feature>
<feature type="compositionally biased region" description="Polar residues" evidence="1">
    <location>
        <begin position="1041"/>
        <end position="1057"/>
    </location>
</feature>
<reference evidence="2" key="1">
    <citation type="submission" date="2019-11" db="EMBL/GenBank/DDBJ databases">
        <title>Leishmania tarentolae CDS.</title>
        <authorList>
            <person name="Goto Y."/>
            <person name="Yamagishi J."/>
        </authorList>
    </citation>
    <scope>NUCLEOTIDE SEQUENCE [LARGE SCALE GENOMIC DNA]</scope>
    <source>
        <strain evidence="2">Parrot Tar II</strain>
    </source>
</reference>
<feature type="region of interest" description="Disordered" evidence="1">
    <location>
        <begin position="20"/>
        <end position="43"/>
    </location>
</feature>
<feature type="compositionally biased region" description="Pro residues" evidence="1">
    <location>
        <begin position="892"/>
        <end position="905"/>
    </location>
</feature>
<feature type="region of interest" description="Disordered" evidence="1">
    <location>
        <begin position="417"/>
        <end position="441"/>
    </location>
</feature>
<accession>A0A640KN67</accession>
<proteinExistence type="predicted"/>
<keyword evidence="3" id="KW-1185">Reference proteome</keyword>
<feature type="compositionally biased region" description="Low complexity" evidence="1">
    <location>
        <begin position="815"/>
        <end position="847"/>
    </location>
</feature>
<feature type="compositionally biased region" description="Polar residues" evidence="1">
    <location>
        <begin position="524"/>
        <end position="534"/>
    </location>
</feature>
<dbReference type="AlphaFoldDB" id="A0A640KN67"/>
<feature type="compositionally biased region" description="Low complexity" evidence="1">
    <location>
        <begin position="743"/>
        <end position="756"/>
    </location>
</feature>
<evidence type="ECO:0000313" key="3">
    <source>
        <dbReference type="Proteomes" id="UP000419144"/>
    </source>
</evidence>
<sequence length="1275" mass="134931">MAVSKQCVRISLFQCAPLSDPSVHQRHHRSQEEGRSSTKQPLLRSRSVDYRGDLLIPLASISSSPLQSAEKKTATVRLHELREGLEYRLSTYCVLHVPVSRTRAFVEEHRLSPSSVLLSPPAAGSKAPEDAQRSTCADEEYNRGRCEGAALCLPGKAQFRCCASCSFSVVAEAATVSRKYPTELGASSSSPEEVSSVTSNAPWICINQVQRMLRRSSGATSRAPSPSSLQASFASSASSPDVWSAEEWMLQQQDSADAFLTSSEAASVGAVDVDDGAESEVEGGACYAVFFSLMMLPVAERERRLMLGFSHSSVSVVGAMAPTSSTGFTVRAHNHTLRMGLPVPMPHDKADPSKTMGNLPTLREAIMDRLLFQRGVHVERLLDSKSGAAVLPCESASILLTAQVVTLDAEVRAPLAAQSTQEEGLTQRLTPRSPLAGQPQSSFASINARAGDSSTATASNLLDNLSSLRAHHHGGRYYYDGVDAYDWAERRTLISPSEFPSESELRMTFTASRGSSEMPPYSSVRPSTASSDTATPVVLLSAERGSSHRAPRQPDDGLRARQTGSPDSVGATDSPAGTGIPMCTENGTNSHEQYNKRGIKVSGDQGSLAAFSLINGEGPVAPLSPVQGKSGGLRDSLCDMNDVFIYEDEETVMDADAVGIRGTDDRSSGSQRQERRSSLVWSTPLARGSGVARTLSETGFSATPLIYRTSTRLSLSPPTSPLAMLGEAVTTVNSAQPTQRMIFPTSPSSTASFFQSVHSGTSGEDEEVPALGSGDNVDVTNADEVHGRDMTEQGVGEATATLPMSVRNASPAPPASTSSAMSTTDSSIASAPRSGSSSSSSSSMSGSKGSGSCGGCGPPSTPSGRREGAVPSNREVPAVRVPFVDSDSSSALPPPARCLPSPSPHKPTHAAAPVDSDEKTTFIAPCSTPSQSRSCTSEHELRSHLYSLNPLATQSESERACRGVPLLAAQRCSEGWNTENGEHAVLSGHDGCSSSERKRARARETVALDATHARPVAVLRAESAHAAMPSSPSSSAGSGDGTHTTNSSLSMPSTTAATRPVRTRSPIILSPGELRRMTLDIATSDATPTRSSSMRHPLAHTVERDVDDASDVFECTSGRYGYDGYIESYTLPRSGGWGDRERDTWAHGSQHSSPCHSCNARPIQDCQSMAWQSVPQLLRRQDAAPPEFAVATEEAVAATHPADHLGFTKRRRSLSLSASGLGTWIRFTDDDSGGTEGDADHHMLVTQQALPVYTPCSNSSSESDGGGSGRDTDHI</sequence>
<feature type="region of interest" description="Disordered" evidence="1">
    <location>
        <begin position="511"/>
        <end position="590"/>
    </location>
</feature>